<evidence type="ECO:0000313" key="2">
    <source>
        <dbReference type="EMBL" id="ATY61633.1"/>
    </source>
</evidence>
<dbReference type="InterPro" id="IPR040632">
    <property type="entry name" value="Sulfotransfer_4"/>
</dbReference>
<dbReference type="SUPFAM" id="SSF52540">
    <property type="entry name" value="P-loop containing nucleoside triphosphate hydrolases"/>
    <property type="match status" value="1"/>
</dbReference>
<dbReference type="PANTHER" id="PTHR36978">
    <property type="entry name" value="P-LOOP CONTAINING NUCLEOTIDE TRIPHOSPHATE HYDROLASE"/>
    <property type="match status" value="1"/>
</dbReference>
<feature type="transmembrane region" description="Helical" evidence="1">
    <location>
        <begin position="247"/>
        <end position="269"/>
    </location>
</feature>
<dbReference type="PANTHER" id="PTHR36978:SF4">
    <property type="entry name" value="P-LOOP CONTAINING NUCLEOSIDE TRIPHOSPHATE HYDROLASE PROTEIN"/>
    <property type="match status" value="1"/>
</dbReference>
<dbReference type="AlphaFoldDB" id="A0A2H4SEW4"/>
<gene>
    <name evidence="2" type="ORF">A9K55_008743</name>
</gene>
<proteinExistence type="predicted"/>
<keyword evidence="1" id="KW-0472">Membrane</keyword>
<accession>A0A2H4SEW4</accession>
<evidence type="ECO:0000256" key="1">
    <source>
        <dbReference type="SAM" id="Phobius"/>
    </source>
</evidence>
<dbReference type="VEuPathDB" id="FungiDB:CCM_06451"/>
<dbReference type="EMBL" id="CP023324">
    <property type="protein sequence ID" value="ATY61633.1"/>
    <property type="molecule type" value="Genomic_DNA"/>
</dbReference>
<name>A0A2H4SEW4_CORMI</name>
<dbReference type="InterPro" id="IPR027417">
    <property type="entry name" value="P-loop_NTPase"/>
</dbReference>
<protein>
    <submittedName>
        <fullName evidence="2">Tubulin, putative</fullName>
    </submittedName>
</protein>
<dbReference type="OrthoDB" id="408152at2759"/>
<evidence type="ECO:0000313" key="3">
    <source>
        <dbReference type="Proteomes" id="UP000323067"/>
    </source>
</evidence>
<dbReference type="Gene3D" id="3.40.50.300">
    <property type="entry name" value="P-loop containing nucleotide triphosphate hydrolases"/>
    <property type="match status" value="1"/>
</dbReference>
<keyword evidence="1" id="KW-1133">Transmembrane helix</keyword>
<dbReference type="VEuPathDB" id="FungiDB:A9K55_008743"/>
<organism evidence="2 3">
    <name type="scientific">Cordyceps militaris</name>
    <name type="common">Caterpillar fungus</name>
    <name type="synonym">Clavaria militaris</name>
    <dbReference type="NCBI Taxonomy" id="73501"/>
    <lineage>
        <taxon>Eukaryota</taxon>
        <taxon>Fungi</taxon>
        <taxon>Dikarya</taxon>
        <taxon>Ascomycota</taxon>
        <taxon>Pezizomycotina</taxon>
        <taxon>Sordariomycetes</taxon>
        <taxon>Hypocreomycetidae</taxon>
        <taxon>Hypocreales</taxon>
        <taxon>Cordycipitaceae</taxon>
        <taxon>Cordyceps</taxon>
    </lineage>
</organism>
<keyword evidence="1" id="KW-0812">Transmembrane</keyword>
<dbReference type="Pfam" id="PF17784">
    <property type="entry name" value="Sulfotransfer_4"/>
    <property type="match status" value="1"/>
</dbReference>
<dbReference type="Proteomes" id="UP000323067">
    <property type="component" value="Chromosome vii"/>
</dbReference>
<sequence>MARVIDGLPAPTQVLPPKIIVLSRSRVGTTSLATALEILGYRTFHSKQVFATDSNTNMRLFEEALRIKYLRGCGKRYGKEEFDKWFAGYDAIMTVPQYFFDEFLECYPDAKFIITDRDAESWVKSVKNTICELMKMTRSFPLNLLGRTDAWLGAFCSLTCTLENVIFFGKGSVAGIDAAKSDFIVRQKHIQSLSGKPNVAVFRLEDGFSWEKLCPFLDHEIPDIPYPNAYNQDHFHTRWANVLRPKMWYATATLVAIIIPLLSVFAIYFA</sequence>
<reference evidence="2 3" key="1">
    <citation type="journal article" date="2017" name="BMC Genomics">
        <title>Chromosome level assembly and secondary metabolite potential of the parasitic fungus Cordyceps militaris.</title>
        <authorList>
            <person name="Kramer G.J."/>
            <person name="Nodwell J.R."/>
        </authorList>
    </citation>
    <scope>NUCLEOTIDE SEQUENCE [LARGE SCALE GENOMIC DNA]</scope>
    <source>
        <strain evidence="2 3">ATCC 34164</strain>
    </source>
</reference>